<keyword evidence="14" id="KW-1133">Transmembrane helix</keyword>
<keyword evidence="9 13" id="KW-0418">Kinase</keyword>
<protein>
    <recommendedName>
        <fullName evidence="4 13">Tetraacyldisaccharide 4'-kinase</fullName>
        <ecNumber evidence="3 13">2.7.1.130</ecNumber>
    </recommendedName>
    <alternativeName>
        <fullName evidence="12 13">Lipid A 4'-kinase</fullName>
    </alternativeName>
</protein>
<organism evidence="15 16">
    <name type="scientific">Shewanella vaxholmensis</name>
    <dbReference type="NCBI Taxonomy" id="3063535"/>
    <lineage>
        <taxon>Bacteria</taxon>
        <taxon>Pseudomonadati</taxon>
        <taxon>Pseudomonadota</taxon>
        <taxon>Gammaproteobacteria</taxon>
        <taxon>Alteromonadales</taxon>
        <taxon>Shewanellaceae</taxon>
        <taxon>Shewanella</taxon>
    </lineage>
</organism>
<reference evidence="15 16" key="1">
    <citation type="submission" date="2024-04" db="EMBL/GenBank/DDBJ databases">
        <title>Novel Shewanella species isolated from Baltic Sea sediments.</title>
        <authorList>
            <person name="Martin-Rodriguez A.J."/>
            <person name="Fernandez-Juarez V."/>
            <person name="Valeriano V.D."/>
            <person name="Mihindukulasooriya I."/>
            <person name="Ceresnova L."/>
            <person name="Joffre E."/>
            <person name="Jensie-Markopoulos S."/>
            <person name="Moore E.R.B."/>
            <person name="Sjoling A."/>
        </authorList>
    </citation>
    <scope>NUCLEOTIDE SEQUENCE [LARGE SCALE GENOMIC DNA]</scope>
    <source>
        <strain evidence="15 16">VAX-SP0-0CM-1</strain>
    </source>
</reference>
<comment type="caution">
    <text evidence="15">The sequence shown here is derived from an EMBL/GenBank/DDBJ whole genome shotgun (WGS) entry which is preliminary data.</text>
</comment>
<dbReference type="RefSeq" id="WP_311905579.1">
    <property type="nucleotide sequence ID" value="NZ_JAUOEV010000005.1"/>
</dbReference>
<keyword evidence="8 13" id="KW-0547">Nucleotide-binding</keyword>
<evidence type="ECO:0000256" key="5">
    <source>
        <dbReference type="ARBA" id="ARBA00022516"/>
    </source>
</evidence>
<evidence type="ECO:0000256" key="7">
    <source>
        <dbReference type="ARBA" id="ARBA00022679"/>
    </source>
</evidence>
<keyword evidence="7 13" id="KW-0808">Transferase</keyword>
<evidence type="ECO:0000256" key="12">
    <source>
        <dbReference type="ARBA" id="ARBA00029757"/>
    </source>
</evidence>
<comment type="similarity">
    <text evidence="13">Belongs to the LpxK family.</text>
</comment>
<dbReference type="EC" id="2.7.1.130" evidence="3 13"/>
<dbReference type="EMBL" id="JBCHKU010000006">
    <property type="protein sequence ID" value="MEM6248251.1"/>
    <property type="molecule type" value="Genomic_DNA"/>
</dbReference>
<keyword evidence="5 13" id="KW-0444">Lipid biosynthesis</keyword>
<dbReference type="Proteomes" id="UP001489333">
    <property type="component" value="Unassembled WGS sequence"/>
</dbReference>
<accession>A0ABU9URX6</accession>
<comment type="catalytic activity">
    <reaction evidence="13">
        <text>a lipid A disaccharide + ATP = a lipid IVA + ADP + H(+)</text>
        <dbReference type="Rhea" id="RHEA:67840"/>
        <dbReference type="ChEBI" id="CHEBI:15378"/>
        <dbReference type="ChEBI" id="CHEBI:30616"/>
        <dbReference type="ChEBI" id="CHEBI:176343"/>
        <dbReference type="ChEBI" id="CHEBI:176425"/>
        <dbReference type="ChEBI" id="CHEBI:456216"/>
        <dbReference type="EC" id="2.7.1.130"/>
    </reaction>
</comment>
<gene>
    <name evidence="13 15" type="primary">lpxK</name>
    <name evidence="15" type="ORF">AAGS29_06455</name>
</gene>
<dbReference type="PANTHER" id="PTHR42724">
    <property type="entry name" value="TETRAACYLDISACCHARIDE 4'-KINASE"/>
    <property type="match status" value="1"/>
</dbReference>
<feature type="binding site" evidence="13">
    <location>
        <begin position="58"/>
        <end position="65"/>
    </location>
    <ligand>
        <name>ATP</name>
        <dbReference type="ChEBI" id="CHEBI:30616"/>
    </ligand>
</feature>
<dbReference type="HAMAP" id="MF_00409">
    <property type="entry name" value="LpxK"/>
    <property type="match status" value="1"/>
</dbReference>
<keyword evidence="14" id="KW-0472">Membrane</keyword>
<evidence type="ECO:0000256" key="8">
    <source>
        <dbReference type="ARBA" id="ARBA00022741"/>
    </source>
</evidence>
<evidence type="ECO:0000256" key="2">
    <source>
        <dbReference type="ARBA" id="ARBA00004870"/>
    </source>
</evidence>
<feature type="transmembrane region" description="Helical" evidence="14">
    <location>
        <begin position="15"/>
        <end position="32"/>
    </location>
</feature>
<evidence type="ECO:0000313" key="15">
    <source>
        <dbReference type="EMBL" id="MEM6248251.1"/>
    </source>
</evidence>
<evidence type="ECO:0000256" key="3">
    <source>
        <dbReference type="ARBA" id="ARBA00012071"/>
    </source>
</evidence>
<evidence type="ECO:0000256" key="14">
    <source>
        <dbReference type="SAM" id="Phobius"/>
    </source>
</evidence>
<evidence type="ECO:0000256" key="9">
    <source>
        <dbReference type="ARBA" id="ARBA00022777"/>
    </source>
</evidence>
<comment type="pathway">
    <text evidence="2 13">Glycolipid biosynthesis; lipid IV(A) biosynthesis; lipid IV(A) from (3R)-3-hydroxytetradecanoyl-[acyl-carrier-protein] and UDP-N-acetyl-alpha-D-glucosamine: step 6/6.</text>
</comment>
<keyword evidence="14" id="KW-0812">Transmembrane</keyword>
<keyword evidence="11 13" id="KW-0443">Lipid metabolism</keyword>
<evidence type="ECO:0000256" key="13">
    <source>
        <dbReference type="HAMAP-Rule" id="MF_00409"/>
    </source>
</evidence>
<sequence length="339" mass="36863">MQALVNKIWYQGHPLRWLLLPLSGVFAVITYVRRALFRLGFKPQTAMPVPVIVVGNITVGGSGKTPTVIYLIELLRQHGFHPGVISRGYGVDIQGVKTVNLGASAVEVGDEPAMIVARTQVPMVVGAKRVDAANALIAEFGVDVIICDDGLQHYALARDIELVVIDGQRGLGNGLLLPAGPLREGAWRLDTVDFIVSNGGPAAKGQFEMQLTPTAVKPVKCDATSGEYTFDKSQPLVAMAGIGNPARFFESLRAQGYQLAFCHGFDDHQAYDKTQLGDLAQGLPLLMTEKDAVKCRDFAQENWWYLAVNAKLSPQFDEQLLARLREVAAAKQGNFHGIR</sequence>
<evidence type="ECO:0000256" key="4">
    <source>
        <dbReference type="ARBA" id="ARBA00016436"/>
    </source>
</evidence>
<proteinExistence type="inferred from homology"/>
<keyword evidence="10 13" id="KW-0067">ATP-binding</keyword>
<dbReference type="SUPFAM" id="SSF52540">
    <property type="entry name" value="P-loop containing nucleoside triphosphate hydrolases"/>
    <property type="match status" value="1"/>
</dbReference>
<evidence type="ECO:0000313" key="16">
    <source>
        <dbReference type="Proteomes" id="UP001489333"/>
    </source>
</evidence>
<keyword evidence="16" id="KW-1185">Reference proteome</keyword>
<dbReference type="InterPro" id="IPR027417">
    <property type="entry name" value="P-loop_NTPase"/>
</dbReference>
<dbReference type="NCBIfam" id="TIGR00682">
    <property type="entry name" value="lpxK"/>
    <property type="match status" value="1"/>
</dbReference>
<name>A0ABU9URX6_9GAMM</name>
<evidence type="ECO:0000256" key="10">
    <source>
        <dbReference type="ARBA" id="ARBA00022840"/>
    </source>
</evidence>
<dbReference type="InterPro" id="IPR003758">
    <property type="entry name" value="LpxK"/>
</dbReference>
<dbReference type="GO" id="GO:0009029">
    <property type="term" value="F:lipid-A 4'-kinase activity"/>
    <property type="evidence" value="ECO:0007669"/>
    <property type="project" value="UniProtKB-EC"/>
</dbReference>
<dbReference type="Pfam" id="PF02606">
    <property type="entry name" value="LpxK"/>
    <property type="match status" value="1"/>
</dbReference>
<dbReference type="PANTHER" id="PTHR42724:SF1">
    <property type="entry name" value="TETRAACYLDISACCHARIDE 4'-KINASE, MITOCHONDRIAL-RELATED"/>
    <property type="match status" value="1"/>
</dbReference>
<keyword evidence="6 13" id="KW-0441">Lipid A biosynthesis</keyword>
<comment type="function">
    <text evidence="1 13">Transfers the gamma-phosphate of ATP to the 4'-position of a tetraacyldisaccharide 1-phosphate intermediate (termed DS-1-P) to form tetraacyldisaccharide 1,4'-bis-phosphate (lipid IVA).</text>
</comment>
<evidence type="ECO:0000256" key="1">
    <source>
        <dbReference type="ARBA" id="ARBA00002274"/>
    </source>
</evidence>
<evidence type="ECO:0000256" key="11">
    <source>
        <dbReference type="ARBA" id="ARBA00023098"/>
    </source>
</evidence>
<evidence type="ECO:0000256" key="6">
    <source>
        <dbReference type="ARBA" id="ARBA00022556"/>
    </source>
</evidence>